<name>A0AA87C3Q4_9VIBR</name>
<dbReference type="EMBL" id="CCKJ01000142">
    <property type="protein sequence ID" value="CDU10776.1"/>
    <property type="molecule type" value="Genomic_DNA"/>
</dbReference>
<evidence type="ECO:0000313" key="2">
    <source>
        <dbReference type="EMBL" id="CDU10776.1"/>
    </source>
</evidence>
<feature type="domain" description="Polysaccharide pyruvyl transferase" evidence="1">
    <location>
        <begin position="14"/>
        <end position="313"/>
    </location>
</feature>
<dbReference type="InterPro" id="IPR007345">
    <property type="entry name" value="Polysacch_pyruvyl_Trfase"/>
</dbReference>
<dbReference type="RefSeq" id="WP_050652046.1">
    <property type="nucleotide sequence ID" value="NZ_LK934073.1"/>
</dbReference>
<evidence type="ECO:0000313" key="3">
    <source>
        <dbReference type="Proteomes" id="UP000041625"/>
    </source>
</evidence>
<dbReference type="PANTHER" id="PTHR36836">
    <property type="entry name" value="COLANIC ACID BIOSYNTHESIS PROTEIN WCAK"/>
    <property type="match status" value="1"/>
</dbReference>
<evidence type="ECO:0000259" key="1">
    <source>
        <dbReference type="Pfam" id="PF04230"/>
    </source>
</evidence>
<dbReference type="AlphaFoldDB" id="A0AA87C3Q4"/>
<reference evidence="2 3" key="1">
    <citation type="submission" date="2014-06" db="EMBL/GenBank/DDBJ databases">
        <authorList>
            <person name="Le Roux F."/>
        </authorList>
    </citation>
    <scope>NUCLEOTIDE SEQUENCE [LARGE SCALE GENOMIC DNA]</scope>
    <source>
        <strain evidence="2 3">J2-31</strain>
    </source>
</reference>
<comment type="caution">
    <text evidence="2">The sequence shown here is derived from an EMBL/GenBank/DDBJ whole genome shotgun (WGS) entry which is preliminary data.</text>
</comment>
<organism evidence="2 3">
    <name type="scientific">Vibrio coralliirubri</name>
    <dbReference type="NCBI Taxonomy" id="1516159"/>
    <lineage>
        <taxon>Bacteria</taxon>
        <taxon>Pseudomonadati</taxon>
        <taxon>Pseudomonadota</taxon>
        <taxon>Gammaproteobacteria</taxon>
        <taxon>Vibrionales</taxon>
        <taxon>Vibrionaceae</taxon>
        <taxon>Vibrio</taxon>
    </lineage>
</organism>
<gene>
    <name evidence="2" type="ORF">VCR31J2_2260043</name>
</gene>
<dbReference type="PANTHER" id="PTHR36836:SF1">
    <property type="entry name" value="COLANIC ACID BIOSYNTHESIS PROTEIN WCAK"/>
    <property type="match status" value="1"/>
</dbReference>
<proteinExistence type="predicted"/>
<dbReference type="Proteomes" id="UP000041625">
    <property type="component" value="Unassembled WGS sequence"/>
</dbReference>
<keyword evidence="3" id="KW-1185">Reference proteome</keyword>
<sequence>MNNAFLIGWFGRRNFGDDLLFINVIDILEKSGIKRVVFFVDDYNNIPKIDTTVKLEPILFKQKFKGQLLIKTLLQTVKSQVLIFGGGSMFSDNDKGRFRSLRLKNVQLTLAKLLGIKTCSIASGLGPVTTREGHSLFERLIPKIGAIQVRDKASLDIVEQYKSKEQLVYKSYDPAIRLVTDMENNGALIKDSDTINIGVSFAASRGSNYIDRESFISDLFASVKQLQSALLKNQKITISLIQMCDRDENNDLDLMGELIDNSLIETRILYYTTNTISYIDKFRNFDYVIAERLHASIIAYSLNIPFLVLPYHSKCLDFCEAVSEGFIYPQKSIKDFFLENRSTKKYQIEDKASLITETNQYIVEYLRNE</sequence>
<protein>
    <recommendedName>
        <fullName evidence="1">Polysaccharide pyruvyl transferase domain-containing protein</fullName>
    </recommendedName>
</protein>
<dbReference type="Pfam" id="PF04230">
    <property type="entry name" value="PS_pyruv_trans"/>
    <property type="match status" value="1"/>
</dbReference>
<accession>A0AA87C3Q4</accession>